<dbReference type="InterPro" id="IPR002019">
    <property type="entry name" value="Urease_beta-like"/>
</dbReference>
<comment type="caution">
    <text evidence="4">The sequence shown here is derived from an EMBL/GenBank/DDBJ whole genome shotgun (WGS) entry which is preliminary data.</text>
</comment>
<dbReference type="Gene3D" id="3.30.280.10">
    <property type="entry name" value="Urease, gamma-like subunit"/>
    <property type="match status" value="1"/>
</dbReference>
<dbReference type="EMBL" id="QGNW01000151">
    <property type="protein sequence ID" value="RVW90895.1"/>
    <property type="molecule type" value="Genomic_DNA"/>
</dbReference>
<comment type="pathway">
    <text evidence="1">Nitrogen metabolism; urea degradation; CO(2) and NH(3) from urea (urease route): step 1/1.</text>
</comment>
<dbReference type="PANTHER" id="PTHR43440">
    <property type="entry name" value="UREASE"/>
    <property type="match status" value="1"/>
</dbReference>
<dbReference type="InterPro" id="IPR002026">
    <property type="entry name" value="Urease_gamma/gamma-beta_su"/>
</dbReference>
<dbReference type="InterPro" id="IPR036463">
    <property type="entry name" value="Urease_gamma_sf"/>
</dbReference>
<dbReference type="Pfam" id="PF00699">
    <property type="entry name" value="Urease_beta"/>
    <property type="match status" value="1"/>
</dbReference>
<reference evidence="4 5" key="1">
    <citation type="journal article" date="2018" name="PLoS Genet.">
        <title>Population sequencing reveals clonal diversity and ancestral inbreeding in the grapevine cultivar Chardonnay.</title>
        <authorList>
            <person name="Roach M.J."/>
            <person name="Johnson D.L."/>
            <person name="Bohlmann J."/>
            <person name="van Vuuren H.J."/>
            <person name="Jones S.J."/>
            <person name="Pretorius I.S."/>
            <person name="Schmidt S.A."/>
            <person name="Borneman A.R."/>
        </authorList>
    </citation>
    <scope>NUCLEOTIDE SEQUENCE [LARGE SCALE GENOMIC DNA]</scope>
    <source>
        <strain evidence="5">cv. Chardonnay</strain>
        <tissue evidence="4">Leaf</tissue>
    </source>
</reference>
<keyword evidence="3" id="KW-0378">Hydrolase</keyword>
<dbReference type="Proteomes" id="UP000288805">
    <property type="component" value="Unassembled WGS sequence"/>
</dbReference>
<dbReference type="GO" id="GO:0035550">
    <property type="term" value="C:urease complex"/>
    <property type="evidence" value="ECO:0007669"/>
    <property type="project" value="InterPro"/>
</dbReference>
<organism evidence="4 5">
    <name type="scientific">Vitis vinifera</name>
    <name type="common">Grape</name>
    <dbReference type="NCBI Taxonomy" id="29760"/>
    <lineage>
        <taxon>Eukaryota</taxon>
        <taxon>Viridiplantae</taxon>
        <taxon>Streptophyta</taxon>
        <taxon>Embryophyta</taxon>
        <taxon>Tracheophyta</taxon>
        <taxon>Spermatophyta</taxon>
        <taxon>Magnoliopsida</taxon>
        <taxon>eudicotyledons</taxon>
        <taxon>Gunneridae</taxon>
        <taxon>Pentapetalae</taxon>
        <taxon>rosids</taxon>
        <taxon>Vitales</taxon>
        <taxon>Vitaceae</taxon>
        <taxon>Viteae</taxon>
        <taxon>Vitis</taxon>
    </lineage>
</organism>
<dbReference type="Pfam" id="PF00547">
    <property type="entry name" value="Urease_gamma"/>
    <property type="match status" value="1"/>
</dbReference>
<sequence length="354" mass="39405">MKLSPREVDKLLLHNAGFLAQKRLASGLRLNYTEAVALIASQILAFVREGEKTVAELMDIGKQLLGRRQVLPAVPHLLHTVQVEGTFPDGTKLVTVHDAIASENGNLDLALHGSFLPVPSVDKFPDMEDDRIPGEIRYGGGTIMLNSCRKAIVLRVTNTGDRPIQVVSFNFFPSGVLPKNLILPLAKLNKRMEERERERAVERERVGSGGDPVELCASDGVINFSSLDARTSRWKRSFEVESKTFEIELERKKGKTQIFIKERKRGVSSWIKMGPESLGFVVEGLALCIEEKRTEDGEKKKFNIYIPKGKGGKGGWSAMLEILQALVGTTKRKEYQKEEKMPVAPGEGVATRKW</sequence>
<dbReference type="CDD" id="cd00390">
    <property type="entry name" value="Urease_gamma"/>
    <property type="match status" value="1"/>
</dbReference>
<name>A0A438I2G6_VITVI</name>
<protein>
    <recommendedName>
        <fullName evidence="2">urease</fullName>
        <ecNumber evidence="2">3.5.1.5</ecNumber>
    </recommendedName>
</protein>
<accession>A0A438I2G6</accession>
<dbReference type="InterPro" id="IPR050112">
    <property type="entry name" value="Urease_alpha_subunit"/>
</dbReference>
<dbReference type="SUPFAM" id="SSF54111">
    <property type="entry name" value="Urease, gamma-subunit"/>
    <property type="match status" value="1"/>
</dbReference>
<dbReference type="FunFam" id="3.30.280.10:FF:000001">
    <property type="entry name" value="Urease subunit alpha"/>
    <property type="match status" value="1"/>
</dbReference>
<evidence type="ECO:0000256" key="3">
    <source>
        <dbReference type="ARBA" id="ARBA00022801"/>
    </source>
</evidence>
<dbReference type="SUPFAM" id="SSF51278">
    <property type="entry name" value="Urease, beta-subunit"/>
    <property type="match status" value="1"/>
</dbReference>
<evidence type="ECO:0000313" key="5">
    <source>
        <dbReference type="Proteomes" id="UP000288805"/>
    </source>
</evidence>
<dbReference type="Gene3D" id="2.10.150.10">
    <property type="entry name" value="Urease, beta subunit"/>
    <property type="match status" value="1"/>
</dbReference>
<dbReference type="GO" id="GO:0009039">
    <property type="term" value="F:urease activity"/>
    <property type="evidence" value="ECO:0007669"/>
    <property type="project" value="UniProtKB-EC"/>
</dbReference>
<evidence type="ECO:0000256" key="2">
    <source>
        <dbReference type="ARBA" id="ARBA00012934"/>
    </source>
</evidence>
<dbReference type="NCBIfam" id="TIGR00193">
    <property type="entry name" value="urease_gam"/>
    <property type="match status" value="1"/>
</dbReference>
<dbReference type="GO" id="GO:0043419">
    <property type="term" value="P:urea catabolic process"/>
    <property type="evidence" value="ECO:0007669"/>
    <property type="project" value="UniProtKB-UniPathway"/>
</dbReference>
<gene>
    <name evidence="4" type="primary">URE_2</name>
    <name evidence="4" type="ORF">CK203_028531</name>
</gene>
<evidence type="ECO:0000313" key="4">
    <source>
        <dbReference type="EMBL" id="RVW90895.1"/>
    </source>
</evidence>
<dbReference type="PANTHER" id="PTHR43440:SF1">
    <property type="entry name" value="UREASE"/>
    <property type="match status" value="1"/>
</dbReference>
<evidence type="ECO:0000256" key="1">
    <source>
        <dbReference type="ARBA" id="ARBA00004897"/>
    </source>
</evidence>
<dbReference type="InterPro" id="IPR036461">
    <property type="entry name" value="Urease_betasu_sf"/>
</dbReference>
<dbReference type="EC" id="3.5.1.5" evidence="2"/>
<proteinExistence type="predicted"/>
<dbReference type="UniPathway" id="UPA00258">
    <property type="reaction ID" value="UER00370"/>
</dbReference>
<dbReference type="GO" id="GO:0016151">
    <property type="term" value="F:nickel cation binding"/>
    <property type="evidence" value="ECO:0007669"/>
    <property type="project" value="InterPro"/>
</dbReference>
<dbReference type="AlphaFoldDB" id="A0A438I2G6"/>